<feature type="domain" description="DNA-binding phage zinc finger" evidence="1">
    <location>
        <begin position="37"/>
        <end position="76"/>
    </location>
</feature>
<evidence type="ECO:0000313" key="2">
    <source>
        <dbReference type="EMBL" id="REF37673.1"/>
    </source>
</evidence>
<dbReference type="RefSeq" id="WP_115851091.1">
    <property type="nucleotide sequence ID" value="NZ_QTUC01000001.1"/>
</dbReference>
<evidence type="ECO:0000259" key="1">
    <source>
        <dbReference type="Pfam" id="PF24623"/>
    </source>
</evidence>
<evidence type="ECO:0000313" key="3">
    <source>
        <dbReference type="Proteomes" id="UP000256485"/>
    </source>
</evidence>
<dbReference type="Proteomes" id="UP000256485">
    <property type="component" value="Unassembled WGS sequence"/>
</dbReference>
<dbReference type="AlphaFoldDB" id="A0A3D9VAD9"/>
<proteinExistence type="predicted"/>
<comment type="caution">
    <text evidence="2">The sequence shown here is derived from an EMBL/GenBank/DDBJ whole genome shotgun (WGS) entry which is preliminary data.</text>
</comment>
<reference evidence="2 3" key="1">
    <citation type="submission" date="2018-08" db="EMBL/GenBank/DDBJ databases">
        <title>Sequencing the genomes of 1000 actinobacteria strains.</title>
        <authorList>
            <person name="Klenk H.-P."/>
        </authorList>
    </citation>
    <scope>NUCLEOTIDE SEQUENCE [LARGE SCALE GENOMIC DNA]</scope>
    <source>
        <strain evidence="2 3">DSM 22891</strain>
    </source>
</reference>
<dbReference type="Pfam" id="PF24623">
    <property type="entry name" value="Phage_zn_bind_8"/>
    <property type="match status" value="1"/>
</dbReference>
<accession>A0A3D9VAD9</accession>
<organism evidence="2 3">
    <name type="scientific">Thermasporomyces composti</name>
    <dbReference type="NCBI Taxonomy" id="696763"/>
    <lineage>
        <taxon>Bacteria</taxon>
        <taxon>Bacillati</taxon>
        <taxon>Actinomycetota</taxon>
        <taxon>Actinomycetes</taxon>
        <taxon>Propionibacteriales</taxon>
        <taxon>Nocardioidaceae</taxon>
        <taxon>Thermasporomyces</taxon>
    </lineage>
</organism>
<dbReference type="EMBL" id="QTUC01000001">
    <property type="protein sequence ID" value="REF37673.1"/>
    <property type="molecule type" value="Genomic_DNA"/>
</dbReference>
<dbReference type="InterPro" id="IPR056911">
    <property type="entry name" value="Phage_Znf_bind_put"/>
</dbReference>
<protein>
    <recommendedName>
        <fullName evidence="1">DNA-binding phage zinc finger domain-containing protein</fullName>
    </recommendedName>
</protein>
<sequence length="79" mass="9116">MGELVPYHELLDSGRLDWLWDGRLHTMYGYTSHDLATFARVLARPCPDCGAGQAERCRTTSGRELMALDEQHLSRRLRR</sequence>
<keyword evidence="3" id="KW-1185">Reference proteome</keyword>
<gene>
    <name evidence="2" type="ORF">DFJ64_3123</name>
</gene>
<name>A0A3D9VAD9_THECX</name>
<dbReference type="OrthoDB" id="3834923at2"/>